<dbReference type="Proteomes" id="UP001597085">
    <property type="component" value="Unassembled WGS sequence"/>
</dbReference>
<accession>A0ABD6CIP5</accession>
<evidence type="ECO:0008006" key="4">
    <source>
        <dbReference type="Google" id="ProtNLM"/>
    </source>
</evidence>
<evidence type="ECO:0000256" key="1">
    <source>
        <dbReference type="SAM" id="Phobius"/>
    </source>
</evidence>
<proteinExistence type="predicted"/>
<sequence length="130" mass="13192">MSRRHSSIEFLGGLLAAVVGLTAAVWGSARGWSSPDVFLAVALSWSGYLFAHRGATGRFVDAPGTGEDPNVPASRTKRLGVVAAGLCMALAFPVGIHALVADSVLLLGAAATAFVGGYASGHWLLTGTAL</sequence>
<keyword evidence="1" id="KW-1133">Transmembrane helix</keyword>
<evidence type="ECO:0000313" key="2">
    <source>
        <dbReference type="EMBL" id="MFD1597744.1"/>
    </source>
</evidence>
<feature type="transmembrane region" description="Helical" evidence="1">
    <location>
        <begin position="79"/>
        <end position="99"/>
    </location>
</feature>
<gene>
    <name evidence="2" type="ORF">ACFSBX_02050</name>
</gene>
<feature type="transmembrane region" description="Helical" evidence="1">
    <location>
        <begin position="105"/>
        <end position="125"/>
    </location>
</feature>
<keyword evidence="1" id="KW-0472">Membrane</keyword>
<dbReference type="EMBL" id="JBHUDK010000002">
    <property type="protein sequence ID" value="MFD1597744.1"/>
    <property type="molecule type" value="Genomic_DNA"/>
</dbReference>
<dbReference type="RefSeq" id="WP_256421439.1">
    <property type="nucleotide sequence ID" value="NZ_JANHDI010000007.1"/>
</dbReference>
<keyword evidence="1" id="KW-0812">Transmembrane</keyword>
<evidence type="ECO:0000313" key="3">
    <source>
        <dbReference type="Proteomes" id="UP001597085"/>
    </source>
</evidence>
<keyword evidence="3" id="KW-1185">Reference proteome</keyword>
<reference evidence="2 3" key="1">
    <citation type="journal article" date="2019" name="Int. J. Syst. Evol. Microbiol.">
        <title>The Global Catalogue of Microorganisms (GCM) 10K type strain sequencing project: providing services to taxonomists for standard genome sequencing and annotation.</title>
        <authorList>
            <consortium name="The Broad Institute Genomics Platform"/>
            <consortium name="The Broad Institute Genome Sequencing Center for Infectious Disease"/>
            <person name="Wu L."/>
            <person name="Ma J."/>
        </authorList>
    </citation>
    <scope>NUCLEOTIDE SEQUENCE [LARGE SCALE GENOMIC DNA]</scope>
    <source>
        <strain evidence="2 3">CGMCC 1.12121</strain>
    </source>
</reference>
<name>A0ABD6CIP5_9EURY</name>
<dbReference type="AlphaFoldDB" id="A0ABD6CIP5"/>
<comment type="caution">
    <text evidence="2">The sequence shown here is derived from an EMBL/GenBank/DDBJ whole genome shotgun (WGS) entry which is preliminary data.</text>
</comment>
<protein>
    <recommendedName>
        <fullName evidence="4">DUF1345 domain-containing protein</fullName>
    </recommendedName>
</protein>
<feature type="transmembrane region" description="Helical" evidence="1">
    <location>
        <begin position="7"/>
        <end position="26"/>
    </location>
</feature>
<organism evidence="2 3">
    <name type="scientific">Halobellus rarus</name>
    <dbReference type="NCBI Taxonomy" id="1126237"/>
    <lineage>
        <taxon>Archaea</taxon>
        <taxon>Methanobacteriati</taxon>
        <taxon>Methanobacteriota</taxon>
        <taxon>Stenosarchaea group</taxon>
        <taxon>Halobacteria</taxon>
        <taxon>Halobacteriales</taxon>
        <taxon>Haloferacaceae</taxon>
        <taxon>Halobellus</taxon>
    </lineage>
</organism>